<dbReference type="GO" id="GO:0043195">
    <property type="term" value="C:terminal bouton"/>
    <property type="evidence" value="ECO:0007669"/>
    <property type="project" value="TreeGrafter"/>
</dbReference>
<dbReference type="Ensembl" id="ENSEBUT00000007827.1">
    <property type="protein sequence ID" value="ENSEBUP00000007348.1"/>
    <property type="gene ID" value="ENSEBUG00000004790.1"/>
</dbReference>
<dbReference type="Pfam" id="PF13202">
    <property type="entry name" value="EF-hand_5"/>
    <property type="match status" value="1"/>
</dbReference>
<feature type="domain" description="EF-hand" evidence="3">
    <location>
        <begin position="94"/>
        <end position="129"/>
    </location>
</feature>
<organism evidence="4 5">
    <name type="scientific">Eptatretus burgeri</name>
    <name type="common">Inshore hagfish</name>
    <dbReference type="NCBI Taxonomy" id="7764"/>
    <lineage>
        <taxon>Eukaryota</taxon>
        <taxon>Metazoa</taxon>
        <taxon>Chordata</taxon>
        <taxon>Craniata</taxon>
        <taxon>Vertebrata</taxon>
        <taxon>Cyclostomata</taxon>
        <taxon>Myxini</taxon>
        <taxon>Myxiniformes</taxon>
        <taxon>Myxinidae</taxon>
        <taxon>Eptatretinae</taxon>
        <taxon>Eptatretus</taxon>
    </lineage>
</organism>
<feature type="domain" description="EF-hand" evidence="3">
    <location>
        <begin position="288"/>
        <end position="324"/>
    </location>
</feature>
<dbReference type="GO" id="GO:0099509">
    <property type="term" value="P:regulation of presynaptic cytosolic calcium ion concentration"/>
    <property type="evidence" value="ECO:0007669"/>
    <property type="project" value="TreeGrafter"/>
</dbReference>
<dbReference type="SUPFAM" id="SSF47473">
    <property type="entry name" value="EF-hand"/>
    <property type="match status" value="2"/>
</dbReference>
<evidence type="ECO:0000259" key="3">
    <source>
        <dbReference type="PROSITE" id="PS50222"/>
    </source>
</evidence>
<protein>
    <submittedName>
        <fullName evidence="4">Secretagogin, EF-hand calcium binding protein</fullName>
    </submittedName>
</protein>
<dbReference type="GO" id="GO:1900271">
    <property type="term" value="P:regulation of long-term synaptic potentiation"/>
    <property type="evidence" value="ECO:0007669"/>
    <property type="project" value="TreeGrafter"/>
</dbReference>
<sequence>MGTSSLDIAPRPNPQPRSSPLPLPRDPAPYPRRARAPLTRASLSEPRSADLRPLCTNFLPSVIPLSPPPPPLLYLTLLTLSVASIMQQTNIGNIDAGGFLRIWQRFDGEGKGYIEGKELDQLFRHLLAGLGVGTDLTEKQLQDLKSQFMSIYDVSSDGRLQIHEVANMLLPEDENFLLLFRQESLLDNSVEFMRIWRKYDVDHSGYISAEELRSFLGDLFHKHGRDVPGNKLDEYTDTMDSGQEQRRRDFEKIFAHYDLSKTGELEGAEVDGFARDMIGLVKPNLSGVDLDKFKEILLEHCDLNRDGKIQKSELALCLGVKLYESF</sequence>
<dbReference type="GO" id="GO:0005829">
    <property type="term" value="C:cytosol"/>
    <property type="evidence" value="ECO:0007669"/>
    <property type="project" value="TreeGrafter"/>
</dbReference>
<evidence type="ECO:0000313" key="5">
    <source>
        <dbReference type="Proteomes" id="UP000694388"/>
    </source>
</evidence>
<keyword evidence="5" id="KW-1185">Reference proteome</keyword>
<dbReference type="GO" id="GO:0030425">
    <property type="term" value="C:dendrite"/>
    <property type="evidence" value="ECO:0007669"/>
    <property type="project" value="TreeGrafter"/>
</dbReference>
<dbReference type="InterPro" id="IPR051001">
    <property type="entry name" value="Calbindin_Ca-bind"/>
</dbReference>
<dbReference type="GO" id="GO:0005634">
    <property type="term" value="C:nucleus"/>
    <property type="evidence" value="ECO:0007669"/>
    <property type="project" value="TreeGrafter"/>
</dbReference>
<reference evidence="4" key="2">
    <citation type="submission" date="2025-09" db="UniProtKB">
        <authorList>
            <consortium name="Ensembl"/>
        </authorList>
    </citation>
    <scope>IDENTIFICATION</scope>
</reference>
<dbReference type="PROSITE" id="PS00018">
    <property type="entry name" value="EF_HAND_1"/>
    <property type="match status" value="4"/>
</dbReference>
<dbReference type="GO" id="GO:0005509">
    <property type="term" value="F:calcium ion binding"/>
    <property type="evidence" value="ECO:0007669"/>
    <property type="project" value="InterPro"/>
</dbReference>
<dbReference type="InterPro" id="IPR002048">
    <property type="entry name" value="EF_hand_dom"/>
</dbReference>
<dbReference type="Gene3D" id="1.10.238.10">
    <property type="entry name" value="EF-hand"/>
    <property type="match status" value="3"/>
</dbReference>
<evidence type="ECO:0000256" key="2">
    <source>
        <dbReference type="SAM" id="MobiDB-lite"/>
    </source>
</evidence>
<proteinExistence type="predicted"/>
<dbReference type="Pfam" id="PF00036">
    <property type="entry name" value="EF-hand_1"/>
    <property type="match status" value="1"/>
</dbReference>
<feature type="compositionally biased region" description="Pro residues" evidence="2">
    <location>
        <begin position="11"/>
        <end position="30"/>
    </location>
</feature>
<dbReference type="PROSITE" id="PS50222">
    <property type="entry name" value="EF_HAND_2"/>
    <property type="match status" value="4"/>
</dbReference>
<dbReference type="Pfam" id="PF13499">
    <property type="entry name" value="EF-hand_7"/>
    <property type="match status" value="1"/>
</dbReference>
<feature type="domain" description="EF-hand" evidence="3">
    <location>
        <begin position="187"/>
        <end position="222"/>
    </location>
</feature>
<dbReference type="Proteomes" id="UP000694388">
    <property type="component" value="Unplaced"/>
</dbReference>
<keyword evidence="1" id="KW-0106">Calcium</keyword>
<evidence type="ECO:0000313" key="4">
    <source>
        <dbReference type="Ensembl" id="ENSEBUP00000007348.1"/>
    </source>
</evidence>
<feature type="region of interest" description="Disordered" evidence="2">
    <location>
        <begin position="1"/>
        <end position="46"/>
    </location>
</feature>
<dbReference type="InterPro" id="IPR018247">
    <property type="entry name" value="EF_Hand_1_Ca_BS"/>
</dbReference>
<name>A0A8C4NGC6_EPTBU</name>
<dbReference type="InterPro" id="IPR011992">
    <property type="entry name" value="EF-hand-dom_pair"/>
</dbReference>
<dbReference type="AlphaFoldDB" id="A0A8C4NGC6"/>
<dbReference type="GeneTree" id="ENSGT00950000183108"/>
<evidence type="ECO:0000256" key="1">
    <source>
        <dbReference type="ARBA" id="ARBA00022837"/>
    </source>
</evidence>
<dbReference type="PANTHER" id="PTHR19972:SF15">
    <property type="entry name" value="SECRETAGOGIN"/>
    <property type="match status" value="1"/>
</dbReference>
<dbReference type="PANTHER" id="PTHR19972">
    <property type="entry name" value="CALBINDIN"/>
    <property type="match status" value="1"/>
</dbReference>
<dbReference type="SMART" id="SM00054">
    <property type="entry name" value="EFh"/>
    <property type="match status" value="4"/>
</dbReference>
<reference evidence="4" key="1">
    <citation type="submission" date="2025-08" db="UniProtKB">
        <authorList>
            <consortium name="Ensembl"/>
        </authorList>
    </citation>
    <scope>IDENTIFICATION</scope>
</reference>
<feature type="domain" description="EF-hand" evidence="3">
    <location>
        <begin position="245"/>
        <end position="280"/>
    </location>
</feature>
<accession>A0A8C4NGC6</accession>